<dbReference type="PANTHER" id="PTHR47485:SF1">
    <property type="entry name" value="THYLAKOID LUMENAL 17.4 KDA PROTEIN, CHLOROPLASTIC"/>
    <property type="match status" value="1"/>
</dbReference>
<sequence>MSIHHSTSTASAPTGTAAKAVGSRSAVKARLTRAVTSLPAGHQPQADVPEISAAYTPAGSVGGLGRTPWEGVCVATVLAFTGVVAWTRFWRNKAHTQYPPLSELPMGGGSPSGIAPWKDAQVAAAGVMAGVLLSGYGAEAPAMAALTPPDELRACNVEELDKFADTRAGNANLASGAMKEALVDVSKCDFSNLDLSGKILSATILDGASFRNTKLQGIEMQKAQAQDVDFRDADFRDSNIYTSKFNGSDLTGANFENTILTGSTFGKGPSGDWAILKGTNFEEALLGDSDVKNACQNPTRRGLASDTLGCR</sequence>
<evidence type="ECO:0000256" key="2">
    <source>
        <dbReference type="SAM" id="MobiDB-lite"/>
    </source>
</evidence>
<evidence type="ECO:0000256" key="1">
    <source>
        <dbReference type="ARBA" id="ARBA00022737"/>
    </source>
</evidence>
<dbReference type="PANTHER" id="PTHR47485">
    <property type="entry name" value="THYLAKOID LUMENAL 17.4 KDA PROTEIN, CHLOROPLASTIC"/>
    <property type="match status" value="1"/>
</dbReference>
<name>A0A7S4GH16_9EUGL</name>
<accession>A0A7S4GH16</accession>
<protein>
    <recommendedName>
        <fullName evidence="4">Pentapeptide repeat-containing protein</fullName>
    </recommendedName>
</protein>
<feature type="compositionally biased region" description="Low complexity" evidence="2">
    <location>
        <begin position="1"/>
        <end position="18"/>
    </location>
</feature>
<dbReference type="SUPFAM" id="SSF141571">
    <property type="entry name" value="Pentapeptide repeat-like"/>
    <property type="match status" value="1"/>
</dbReference>
<dbReference type="Gene3D" id="2.160.20.80">
    <property type="entry name" value="E3 ubiquitin-protein ligase SopA"/>
    <property type="match status" value="1"/>
</dbReference>
<proteinExistence type="predicted"/>
<dbReference type="EMBL" id="HBJA01140294">
    <property type="protein sequence ID" value="CAE0836895.1"/>
    <property type="molecule type" value="Transcribed_RNA"/>
</dbReference>
<keyword evidence="1" id="KW-0677">Repeat</keyword>
<dbReference type="Pfam" id="PF13599">
    <property type="entry name" value="Pentapeptide_4"/>
    <property type="match status" value="1"/>
</dbReference>
<dbReference type="AlphaFoldDB" id="A0A7S4GH16"/>
<evidence type="ECO:0000313" key="3">
    <source>
        <dbReference type="EMBL" id="CAE0836895.1"/>
    </source>
</evidence>
<dbReference type="InterPro" id="IPR001646">
    <property type="entry name" value="5peptide_repeat"/>
</dbReference>
<reference evidence="3" key="1">
    <citation type="submission" date="2021-01" db="EMBL/GenBank/DDBJ databases">
        <authorList>
            <person name="Corre E."/>
            <person name="Pelletier E."/>
            <person name="Niang G."/>
            <person name="Scheremetjew M."/>
            <person name="Finn R."/>
            <person name="Kale V."/>
            <person name="Holt S."/>
            <person name="Cochrane G."/>
            <person name="Meng A."/>
            <person name="Brown T."/>
            <person name="Cohen L."/>
        </authorList>
    </citation>
    <scope>NUCLEOTIDE SEQUENCE</scope>
    <source>
        <strain evidence="3">CCMP1594</strain>
    </source>
</reference>
<gene>
    <name evidence="3" type="ORF">EGYM00163_LOCUS48264</name>
</gene>
<organism evidence="3">
    <name type="scientific">Eutreptiella gymnastica</name>
    <dbReference type="NCBI Taxonomy" id="73025"/>
    <lineage>
        <taxon>Eukaryota</taxon>
        <taxon>Discoba</taxon>
        <taxon>Euglenozoa</taxon>
        <taxon>Euglenida</taxon>
        <taxon>Spirocuta</taxon>
        <taxon>Euglenophyceae</taxon>
        <taxon>Eutreptiales</taxon>
        <taxon>Eutreptiaceae</taxon>
        <taxon>Eutreptiella</taxon>
    </lineage>
</organism>
<feature type="region of interest" description="Disordered" evidence="2">
    <location>
        <begin position="1"/>
        <end position="23"/>
    </location>
</feature>
<evidence type="ECO:0008006" key="4">
    <source>
        <dbReference type="Google" id="ProtNLM"/>
    </source>
</evidence>